<comment type="caution">
    <text evidence="4">The sequence shown here is derived from an EMBL/GenBank/DDBJ whole genome shotgun (WGS) entry which is preliminary data.</text>
</comment>
<dbReference type="PANTHER" id="PTHR34297">
    <property type="entry name" value="HYPOTHETICAL CYTOSOLIC PROTEIN-RELATED"/>
    <property type="match status" value="1"/>
</dbReference>
<evidence type="ECO:0000313" key="4">
    <source>
        <dbReference type="EMBL" id="KWX08169.1"/>
    </source>
</evidence>
<dbReference type="InterPro" id="IPR005531">
    <property type="entry name" value="Asp23"/>
</dbReference>
<feature type="region of interest" description="Disordered" evidence="2">
    <location>
        <begin position="1"/>
        <end position="26"/>
    </location>
</feature>
<evidence type="ECO:0000313" key="5">
    <source>
        <dbReference type="Proteomes" id="UP000070598"/>
    </source>
</evidence>
<feature type="region of interest" description="Disordered" evidence="2">
    <location>
        <begin position="139"/>
        <end position="163"/>
    </location>
</feature>
<evidence type="ECO:0000256" key="1">
    <source>
        <dbReference type="ARBA" id="ARBA00005721"/>
    </source>
</evidence>
<dbReference type="PATRIC" id="fig|1469144.8.peg.4970"/>
<dbReference type="EMBL" id="JYIJ01000011">
    <property type="protein sequence ID" value="KWX05583.1"/>
    <property type="molecule type" value="Genomic_DNA"/>
</dbReference>
<evidence type="ECO:0008006" key="7">
    <source>
        <dbReference type="Google" id="ProtNLM"/>
    </source>
</evidence>
<dbReference type="PANTHER" id="PTHR34297:SF3">
    <property type="entry name" value="ALKALINE SHOCK PROTEIN 23"/>
    <property type="match status" value="1"/>
</dbReference>
<evidence type="ECO:0000313" key="6">
    <source>
        <dbReference type="Proteomes" id="UP000070659"/>
    </source>
</evidence>
<accession>A0A132NDE0</accession>
<sequence>MNERAQTRAGPSSGREPEKVPQGTTALATEHGRTTIADTVVAKIVGMAAREVNGVYSMGSGAARAFGTLRGRVPGMAANVTQGVSVDVGERQAAADINLVVEYGVSIPDLAASVRRNVITAVERMSGLEVTEVNINVDDVHLPSDEQEGQGREESESEEPRVR</sequence>
<dbReference type="Proteomes" id="UP000070598">
    <property type="component" value="Unassembled WGS sequence"/>
</dbReference>
<reference evidence="5" key="2">
    <citation type="submission" date="2015-02" db="EMBL/GenBank/DDBJ databases">
        <title>Physiological reanalysis, assessment of diazotrophy, and genome sequences of multiple isolates of Streptomyces thermoautotrophicus.</title>
        <authorList>
            <person name="MacKellar D.C."/>
            <person name="Lieber L."/>
            <person name="Norman J."/>
            <person name="Bolger A."/>
            <person name="Tobin C."/>
            <person name="Murray J.W."/>
            <person name="Friesen M."/>
            <person name="Prell J."/>
        </authorList>
    </citation>
    <scope>NUCLEOTIDE SEQUENCE [LARGE SCALE GENOMIC DNA]</scope>
    <source>
        <strain evidence="5">UBT1</strain>
    </source>
</reference>
<reference evidence="4 6" key="1">
    <citation type="submission" date="2015-02" db="EMBL/GenBank/DDBJ databases">
        <title>Physiological reanalysis, assessment of diazotrophy, and genome sequences of multiple isolates of Streptomyces thermoautotrophicus.</title>
        <authorList>
            <person name="MacKellar D.C."/>
            <person name="Lieber L."/>
            <person name="Norman J."/>
            <person name="Bolger A."/>
            <person name="Tobin C."/>
            <person name="Murray J.W."/>
            <person name="Prell J."/>
        </authorList>
    </citation>
    <scope>NUCLEOTIDE SEQUENCE [LARGE SCALE GENOMIC DNA]</scope>
    <source>
        <strain evidence="4 6">UBT1</strain>
    </source>
</reference>
<proteinExistence type="inferred from homology"/>
<dbReference type="Pfam" id="PF03780">
    <property type="entry name" value="Asp23"/>
    <property type="match status" value="1"/>
</dbReference>
<evidence type="ECO:0000256" key="2">
    <source>
        <dbReference type="SAM" id="MobiDB-lite"/>
    </source>
</evidence>
<dbReference type="EMBL" id="JYIK01001005">
    <property type="protein sequence ID" value="KWX08169.1"/>
    <property type="molecule type" value="Genomic_DNA"/>
</dbReference>
<organism evidence="4 5">
    <name type="scientific">Carbonactinospora thermoautotrophica</name>
    <dbReference type="NCBI Taxonomy" id="1469144"/>
    <lineage>
        <taxon>Bacteria</taxon>
        <taxon>Bacillati</taxon>
        <taxon>Actinomycetota</taxon>
        <taxon>Actinomycetes</taxon>
        <taxon>Kitasatosporales</taxon>
        <taxon>Carbonactinosporaceae</taxon>
        <taxon>Carbonactinospora</taxon>
    </lineage>
</organism>
<dbReference type="AlphaFoldDB" id="A0A132NDE0"/>
<dbReference type="Proteomes" id="UP000070659">
    <property type="component" value="Unassembled WGS sequence"/>
</dbReference>
<name>A0A132NDE0_9ACTN</name>
<gene>
    <name evidence="3" type="ORF">TH66_01785</name>
    <name evidence="4" type="ORF">TR74_16185</name>
</gene>
<dbReference type="RefSeq" id="WP_067068277.1">
    <property type="nucleotide sequence ID" value="NZ_JYIJ01000011.1"/>
</dbReference>
<protein>
    <recommendedName>
        <fullName evidence="7">Asp23/Gls24 family envelope stress response protein</fullName>
    </recommendedName>
</protein>
<evidence type="ECO:0000313" key="3">
    <source>
        <dbReference type="EMBL" id="KWX05583.1"/>
    </source>
</evidence>
<comment type="similarity">
    <text evidence="1">Belongs to the asp23 family.</text>
</comment>